<proteinExistence type="predicted"/>
<dbReference type="AlphaFoldDB" id="A0A3P1TDC1"/>
<dbReference type="RefSeq" id="WP_124842656.1">
    <property type="nucleotide sequence ID" value="NZ_RQZG01000001.1"/>
</dbReference>
<evidence type="ECO:0000256" key="1">
    <source>
        <dbReference type="SAM" id="MobiDB-lite"/>
    </source>
</evidence>
<sequence length="114" mass="12574">MTQTILTDAEVDQLVTAYEAGATLRGLAKQFHIHRLTAAAHLARRGVPVRRAGLDSVQAKEAARLYQSGWTLVQLGRRFEVDAQTVRRTIARQGMSIRPGGRPRRRDKRGGSAA</sequence>
<name>A0A3P1TDC1_9ACTN</name>
<organism evidence="2 3">
    <name type="scientific">Arachnia propionica</name>
    <dbReference type="NCBI Taxonomy" id="1750"/>
    <lineage>
        <taxon>Bacteria</taxon>
        <taxon>Bacillati</taxon>
        <taxon>Actinomycetota</taxon>
        <taxon>Actinomycetes</taxon>
        <taxon>Propionibacteriales</taxon>
        <taxon>Propionibacteriaceae</taxon>
        <taxon>Arachnia</taxon>
    </lineage>
</organism>
<accession>A0A3P1TDC1</accession>
<dbReference type="OrthoDB" id="3035096at2"/>
<comment type="caution">
    <text evidence="2">The sequence shown here is derived from an EMBL/GenBank/DDBJ whole genome shotgun (WGS) entry which is preliminary data.</text>
</comment>
<protein>
    <submittedName>
        <fullName evidence="2">Uncharacterized protein</fullName>
    </submittedName>
</protein>
<dbReference type="Gene3D" id="1.10.10.60">
    <property type="entry name" value="Homeodomain-like"/>
    <property type="match status" value="2"/>
</dbReference>
<reference evidence="2 3" key="1">
    <citation type="submission" date="2018-11" db="EMBL/GenBank/DDBJ databases">
        <title>Genomes From Bacteria Associated with the Canine Oral Cavity: a Test Case for Automated Genome-Based Taxonomic Assignment.</title>
        <authorList>
            <person name="Coil D.A."/>
            <person name="Jospin G."/>
            <person name="Darling A.E."/>
            <person name="Wallis C."/>
            <person name="Davis I.J."/>
            <person name="Harris S."/>
            <person name="Eisen J.A."/>
            <person name="Holcombe L.J."/>
            <person name="O'Flynn C."/>
        </authorList>
    </citation>
    <scope>NUCLEOTIDE SEQUENCE [LARGE SCALE GENOMIC DNA]</scope>
    <source>
        <strain evidence="2 3">OH887_COT-365</strain>
    </source>
</reference>
<gene>
    <name evidence="2" type="ORF">EII34_02625</name>
</gene>
<feature type="region of interest" description="Disordered" evidence="1">
    <location>
        <begin position="90"/>
        <end position="114"/>
    </location>
</feature>
<evidence type="ECO:0000313" key="2">
    <source>
        <dbReference type="EMBL" id="RRD07439.1"/>
    </source>
</evidence>
<dbReference type="Proteomes" id="UP000280819">
    <property type="component" value="Unassembled WGS sequence"/>
</dbReference>
<evidence type="ECO:0000313" key="3">
    <source>
        <dbReference type="Proteomes" id="UP000280819"/>
    </source>
</evidence>
<dbReference type="EMBL" id="RQZG01000001">
    <property type="protein sequence ID" value="RRD07439.1"/>
    <property type="molecule type" value="Genomic_DNA"/>
</dbReference>